<evidence type="ECO:0000313" key="2">
    <source>
        <dbReference type="EMBL" id="MBW8725598.1"/>
    </source>
</evidence>
<proteinExistence type="predicted"/>
<feature type="signal peptide" evidence="1">
    <location>
        <begin position="1"/>
        <end position="22"/>
    </location>
</feature>
<name>A0A952FJ23_9PROT</name>
<gene>
    <name evidence="2" type="ORF">JF625_10635</name>
</gene>
<accession>A0A952FJ23</accession>
<dbReference type="InterPro" id="IPR010642">
    <property type="entry name" value="Invasion_prot_B"/>
</dbReference>
<feature type="chain" id="PRO_5037211502" evidence="1">
    <location>
        <begin position="23"/>
        <end position="190"/>
    </location>
</feature>
<reference evidence="2" key="1">
    <citation type="submission" date="2020-06" db="EMBL/GenBank/DDBJ databases">
        <title>Stable isotope informed genome-resolved metagenomics uncovers potential trophic interactions in rhizosphere soil.</title>
        <authorList>
            <person name="Starr E.P."/>
            <person name="Shi S."/>
            <person name="Blazewicz S.J."/>
            <person name="Koch B.J."/>
            <person name="Probst A.J."/>
            <person name="Hungate B.A."/>
            <person name="Pett-Ridge J."/>
            <person name="Firestone M.K."/>
            <person name="Banfield J.F."/>
        </authorList>
    </citation>
    <scope>NUCLEOTIDE SEQUENCE</scope>
    <source>
        <strain evidence="2">YM_69_17</strain>
    </source>
</reference>
<dbReference type="InterPro" id="IPR038696">
    <property type="entry name" value="IalB_sf"/>
</dbReference>
<dbReference type="Pfam" id="PF06776">
    <property type="entry name" value="IalB"/>
    <property type="match status" value="1"/>
</dbReference>
<evidence type="ECO:0000256" key="1">
    <source>
        <dbReference type="SAM" id="SignalP"/>
    </source>
</evidence>
<protein>
    <submittedName>
        <fullName evidence="2">Invasion associated locus B family protein</fullName>
    </submittedName>
</protein>
<comment type="caution">
    <text evidence="2">The sequence shown here is derived from an EMBL/GenBank/DDBJ whole genome shotgun (WGS) entry which is preliminary data.</text>
</comment>
<evidence type="ECO:0000313" key="3">
    <source>
        <dbReference type="Proteomes" id="UP000700706"/>
    </source>
</evidence>
<dbReference type="AlphaFoldDB" id="A0A952FJ23"/>
<keyword evidence="1" id="KW-0732">Signal</keyword>
<sequence>MRLAGLLFAALMVVATSGTAFAAGWVQLPGSYAVKASEVAVPDGEELGQYRRVIQPFKNWTLICDESLRSKRRVCNLTQSIVDQRGAPVFNWSFVATAAGEPLVVMRVPAALGIGQQIGLALGDGPDRIVAQTDRCDAAVCTATIAIGRMLRRHIRAGTDCTVTYMLPSAGEVSFQAPLEGLFDALSVMK</sequence>
<dbReference type="Gene3D" id="2.60.40.1880">
    <property type="entry name" value="Invasion associated locus B (IalB) protein"/>
    <property type="match status" value="1"/>
</dbReference>
<dbReference type="EMBL" id="JAEKLZ010000177">
    <property type="protein sequence ID" value="MBW8725598.1"/>
    <property type="molecule type" value="Genomic_DNA"/>
</dbReference>
<organism evidence="2 3">
    <name type="scientific">Inquilinus limosus</name>
    <dbReference type="NCBI Taxonomy" id="171674"/>
    <lineage>
        <taxon>Bacteria</taxon>
        <taxon>Pseudomonadati</taxon>
        <taxon>Pseudomonadota</taxon>
        <taxon>Alphaproteobacteria</taxon>
        <taxon>Rhodospirillales</taxon>
        <taxon>Rhodospirillaceae</taxon>
        <taxon>Inquilinus</taxon>
    </lineage>
</organism>
<dbReference type="Proteomes" id="UP000700706">
    <property type="component" value="Unassembled WGS sequence"/>
</dbReference>